<dbReference type="EMBL" id="BSNG01000004">
    <property type="protein sequence ID" value="GLQ12387.1"/>
    <property type="molecule type" value="Genomic_DNA"/>
</dbReference>
<dbReference type="InterPro" id="IPR001509">
    <property type="entry name" value="Epimerase_deHydtase"/>
</dbReference>
<sequence>MDSLEPKLVTIFGGSGFVGTQIVQLLANRGHRIRVATRRPDLAGHVKTLGMVGQVVPIQANLRNRASVERAVAHADIVINLVGIGYERGAQTFKAVHTEGAGLVADAAKAAGAHTLVHMSALGVDKAASVSAYASSKLEGEAAVLAAFPNAVIFRPSIMFGRDDGFFNLMGSLSRLLPALPLISGDTKFQPVYVGDVAQAFAKAAEGQLKTGRIYELGGPTTETHRALLQRILREAGRKNSLLPLSPGFAKFLAAPLAILPFPPLLTADQVDLLGVDNVVSEAAIKEKRTLAGIGIAPTAMDTILPTYMYRFRKHGQFDRDASLADPTSFKADPSHYEKVKI</sequence>
<accession>A0ABQ5UM08</accession>
<dbReference type="SUPFAM" id="SSF51735">
    <property type="entry name" value="NAD(P)-binding Rossmann-fold domains"/>
    <property type="match status" value="1"/>
</dbReference>
<dbReference type="CDD" id="cd05271">
    <property type="entry name" value="NDUFA9_like_SDR_a"/>
    <property type="match status" value="1"/>
</dbReference>
<reference evidence="2" key="1">
    <citation type="journal article" date="2014" name="Int. J. Syst. Evol. Microbiol.">
        <title>Complete genome of a new Firmicutes species belonging to the dominant human colonic microbiota ('Ruminococcus bicirculans') reveals two chromosomes and a selective capacity to utilize plant glucans.</title>
        <authorList>
            <consortium name="NISC Comparative Sequencing Program"/>
            <person name="Wegmann U."/>
            <person name="Louis P."/>
            <person name="Goesmann A."/>
            <person name="Henrissat B."/>
            <person name="Duncan S.H."/>
            <person name="Flint H.J."/>
        </authorList>
    </citation>
    <scope>NUCLEOTIDE SEQUENCE</scope>
    <source>
        <strain evidence="2">NBRC 103855</strain>
    </source>
</reference>
<dbReference type="PANTHER" id="PTHR12126">
    <property type="entry name" value="NADH-UBIQUINONE OXIDOREDUCTASE 39 KDA SUBUNIT-RELATED"/>
    <property type="match status" value="1"/>
</dbReference>
<evidence type="ECO:0000313" key="2">
    <source>
        <dbReference type="EMBL" id="GLQ12387.1"/>
    </source>
</evidence>
<dbReference type="Gene3D" id="3.40.50.720">
    <property type="entry name" value="NAD(P)-binding Rossmann-like Domain"/>
    <property type="match status" value="1"/>
</dbReference>
<evidence type="ECO:0000259" key="1">
    <source>
        <dbReference type="Pfam" id="PF01370"/>
    </source>
</evidence>
<keyword evidence="3" id="KW-1185">Reference proteome</keyword>
<protein>
    <submittedName>
        <fullName evidence="2">Oxidoreductase</fullName>
    </submittedName>
</protein>
<organism evidence="2 3">
    <name type="scientific">Devosia yakushimensis</name>
    <dbReference type="NCBI Taxonomy" id="470028"/>
    <lineage>
        <taxon>Bacteria</taxon>
        <taxon>Pseudomonadati</taxon>
        <taxon>Pseudomonadota</taxon>
        <taxon>Alphaproteobacteria</taxon>
        <taxon>Hyphomicrobiales</taxon>
        <taxon>Devosiaceae</taxon>
        <taxon>Devosia</taxon>
    </lineage>
</organism>
<proteinExistence type="predicted"/>
<dbReference type="Pfam" id="PF01370">
    <property type="entry name" value="Epimerase"/>
    <property type="match status" value="1"/>
</dbReference>
<evidence type="ECO:0000313" key="3">
    <source>
        <dbReference type="Proteomes" id="UP001161406"/>
    </source>
</evidence>
<reference evidence="2" key="2">
    <citation type="submission" date="2023-01" db="EMBL/GenBank/DDBJ databases">
        <title>Draft genome sequence of Devosia yakushimensis strain NBRC 103855.</title>
        <authorList>
            <person name="Sun Q."/>
            <person name="Mori K."/>
        </authorList>
    </citation>
    <scope>NUCLEOTIDE SEQUENCE</scope>
    <source>
        <strain evidence="2">NBRC 103855</strain>
    </source>
</reference>
<feature type="domain" description="NAD-dependent epimerase/dehydratase" evidence="1">
    <location>
        <begin position="9"/>
        <end position="218"/>
    </location>
</feature>
<dbReference type="InterPro" id="IPR051207">
    <property type="entry name" value="ComplexI_NDUFA9_subunit"/>
</dbReference>
<dbReference type="Proteomes" id="UP001161406">
    <property type="component" value="Unassembled WGS sequence"/>
</dbReference>
<dbReference type="RefSeq" id="WP_284394313.1">
    <property type="nucleotide sequence ID" value="NZ_BSNG01000004.1"/>
</dbReference>
<dbReference type="InterPro" id="IPR036291">
    <property type="entry name" value="NAD(P)-bd_dom_sf"/>
</dbReference>
<name>A0ABQ5UM08_9HYPH</name>
<dbReference type="PANTHER" id="PTHR12126:SF11">
    <property type="entry name" value="NADH DEHYDROGENASE [UBIQUINONE] 1 ALPHA SUBCOMPLEX SUBUNIT 9, MITOCHONDRIAL"/>
    <property type="match status" value="1"/>
</dbReference>
<gene>
    <name evidence="2" type="ORF">GCM10007913_43200</name>
</gene>
<comment type="caution">
    <text evidence="2">The sequence shown here is derived from an EMBL/GenBank/DDBJ whole genome shotgun (WGS) entry which is preliminary data.</text>
</comment>